<proteinExistence type="predicted"/>
<dbReference type="RefSeq" id="XP_043049246.1">
    <property type="nucleotide sequence ID" value="XM_043191234.1"/>
</dbReference>
<feature type="region of interest" description="Disordered" evidence="1">
    <location>
        <begin position="457"/>
        <end position="556"/>
    </location>
</feature>
<feature type="region of interest" description="Disordered" evidence="1">
    <location>
        <begin position="175"/>
        <end position="213"/>
    </location>
</feature>
<keyword evidence="3" id="KW-1185">Reference proteome</keyword>
<dbReference type="AlphaFoldDB" id="A0A9P7V9C4"/>
<feature type="compositionally biased region" description="Polar residues" evidence="1">
    <location>
        <begin position="175"/>
        <end position="185"/>
    </location>
</feature>
<dbReference type="Proteomes" id="UP000790833">
    <property type="component" value="Unassembled WGS sequence"/>
</dbReference>
<keyword evidence="2" id="KW-0540">Nuclease</keyword>
<protein>
    <submittedName>
        <fullName evidence="2">5'-flap endonuclease</fullName>
    </submittedName>
</protein>
<sequence>MSNSAISHYHTINAMNYNDWTSINTQLQSVHEDTVDTENQKISERALTTLWKQSHSYHEPQVKVSIKKGKTITKTKRNRKTMSETVREAFAKDKLGYFGNQSKIDDFIRDLGSGTLQSDILPLTLRKGGQLLPGNILFTRDEWIHIVKQTKLRFPELHRKGKQTLKRVTSQMQLVKSIGSPSTQTKDNDNTNDDDSNADRASMWSQASTCPDEELTPSELRWLYDLPDTHPCSDNEQVSVDDESFHNDFPYLCTLSQAMKQSHDVDIILDSEPEPEPLKLADFNQSVASFRFDDSLRFKEVRDSFIGERQVKDSFTGGSLVKDSFIGGPFVKDSFKEMPDEFKTPTKKLVSINPESVTSTIYSTAASTLTTPQSGKGIDQILGILEDSSEEVKEEESNSGDDFLPSSFSDVVLQRAERPQNLERKSYRIVTVRTPLKIKDYDNKEMHIKVRNVVPKQLEANDHKEEYDDEEEEEDVINDSQDEEEANISIIEITRELEPRPHQHPQSTPSPPPLPTTASTRTTVGVGVFQVPSSTNSSPIKPALSSIYSSINSGDY</sequence>
<accession>A0A9P7V9C4</accession>
<dbReference type="EMBL" id="JAHMUF010000010">
    <property type="protein sequence ID" value="KAG7193698.1"/>
    <property type="molecule type" value="Genomic_DNA"/>
</dbReference>
<dbReference type="GeneID" id="66113759"/>
<keyword evidence="2" id="KW-0378">Hydrolase</keyword>
<organism evidence="2 3">
    <name type="scientific">Scheffersomyces spartinae</name>
    <dbReference type="NCBI Taxonomy" id="45513"/>
    <lineage>
        <taxon>Eukaryota</taxon>
        <taxon>Fungi</taxon>
        <taxon>Dikarya</taxon>
        <taxon>Ascomycota</taxon>
        <taxon>Saccharomycotina</taxon>
        <taxon>Pichiomycetes</taxon>
        <taxon>Debaryomycetaceae</taxon>
        <taxon>Scheffersomyces</taxon>
    </lineage>
</organism>
<comment type="caution">
    <text evidence="2">The sequence shown here is derived from an EMBL/GenBank/DDBJ whole genome shotgun (WGS) entry which is preliminary data.</text>
</comment>
<dbReference type="GO" id="GO:0004519">
    <property type="term" value="F:endonuclease activity"/>
    <property type="evidence" value="ECO:0007669"/>
    <property type="project" value="UniProtKB-KW"/>
</dbReference>
<reference evidence="2" key="1">
    <citation type="submission" date="2021-03" db="EMBL/GenBank/DDBJ databases">
        <authorList>
            <person name="Palmer J.M."/>
        </authorList>
    </citation>
    <scope>NUCLEOTIDE SEQUENCE</scope>
    <source>
        <strain evidence="2">ARV_011</strain>
    </source>
</reference>
<name>A0A9P7V9C4_9ASCO</name>
<evidence type="ECO:0000256" key="1">
    <source>
        <dbReference type="SAM" id="MobiDB-lite"/>
    </source>
</evidence>
<feature type="compositionally biased region" description="Polar residues" evidence="1">
    <location>
        <begin position="546"/>
        <end position="556"/>
    </location>
</feature>
<evidence type="ECO:0000313" key="3">
    <source>
        <dbReference type="Proteomes" id="UP000790833"/>
    </source>
</evidence>
<feature type="compositionally biased region" description="Acidic residues" evidence="1">
    <location>
        <begin position="467"/>
        <end position="486"/>
    </location>
</feature>
<evidence type="ECO:0000313" key="2">
    <source>
        <dbReference type="EMBL" id="KAG7193698.1"/>
    </source>
</evidence>
<keyword evidence="2" id="KW-0255">Endonuclease</keyword>
<gene>
    <name evidence="2" type="primary">SLX4</name>
    <name evidence="2" type="ORF">KQ657_000385</name>
</gene>
<dbReference type="OrthoDB" id="5349119at2759"/>